<accession>A0AAN9A2S2</accession>
<dbReference type="InterPro" id="IPR059024">
    <property type="entry name" value="SYNRG_C"/>
</dbReference>
<sequence length="136" mass="15096">MRREWAGCVEAYLCQCFKNICGCSADFDLQEVWFVCERILNSSQRVTTSLKVDQLLSEAKSLWQEITIESGEDFVKEVEAGEGENQMNENEVCGVCLAGGGNKLSYGGHSYHPPCANLWLNCVDLLLPSLTPVTLL</sequence>
<keyword evidence="3" id="KW-1185">Reference proteome</keyword>
<dbReference type="Pfam" id="PF25999">
    <property type="entry name" value="SYNRG_C"/>
    <property type="match status" value="1"/>
</dbReference>
<feature type="domain" description="Synergin gamma C-terminal" evidence="1">
    <location>
        <begin position="28"/>
        <end position="130"/>
    </location>
</feature>
<dbReference type="InterPro" id="IPR039656">
    <property type="entry name" value="SYNRG"/>
</dbReference>
<dbReference type="PANTHER" id="PTHR15463">
    <property type="entry name" value="AP1 GAMMA SUBUNIT BINDING PROTEIN 1"/>
    <property type="match status" value="1"/>
</dbReference>
<evidence type="ECO:0000259" key="1">
    <source>
        <dbReference type="Pfam" id="PF25999"/>
    </source>
</evidence>
<dbReference type="EMBL" id="JAXCGZ010013649">
    <property type="protein sequence ID" value="KAK7072144.1"/>
    <property type="molecule type" value="Genomic_DNA"/>
</dbReference>
<protein>
    <recommendedName>
        <fullName evidence="1">Synergin gamma C-terminal domain-containing protein</fullName>
    </recommendedName>
</protein>
<reference evidence="2 3" key="1">
    <citation type="submission" date="2023-11" db="EMBL/GenBank/DDBJ databases">
        <title>Halocaridina rubra genome assembly.</title>
        <authorList>
            <person name="Smith C."/>
        </authorList>
    </citation>
    <scope>NUCLEOTIDE SEQUENCE [LARGE SCALE GENOMIC DNA]</scope>
    <source>
        <strain evidence="2">EP-1</strain>
        <tissue evidence="2">Whole</tissue>
    </source>
</reference>
<dbReference type="AlphaFoldDB" id="A0AAN9A2S2"/>
<dbReference type="PANTHER" id="PTHR15463:SF2">
    <property type="entry name" value="SYNERGIN GAMMA"/>
    <property type="match status" value="1"/>
</dbReference>
<proteinExistence type="predicted"/>
<gene>
    <name evidence="2" type="ORF">SK128_018249</name>
</gene>
<evidence type="ECO:0000313" key="2">
    <source>
        <dbReference type="EMBL" id="KAK7072144.1"/>
    </source>
</evidence>
<organism evidence="2 3">
    <name type="scientific">Halocaridina rubra</name>
    <name type="common">Hawaiian red shrimp</name>
    <dbReference type="NCBI Taxonomy" id="373956"/>
    <lineage>
        <taxon>Eukaryota</taxon>
        <taxon>Metazoa</taxon>
        <taxon>Ecdysozoa</taxon>
        <taxon>Arthropoda</taxon>
        <taxon>Crustacea</taxon>
        <taxon>Multicrustacea</taxon>
        <taxon>Malacostraca</taxon>
        <taxon>Eumalacostraca</taxon>
        <taxon>Eucarida</taxon>
        <taxon>Decapoda</taxon>
        <taxon>Pleocyemata</taxon>
        <taxon>Caridea</taxon>
        <taxon>Atyoidea</taxon>
        <taxon>Atyidae</taxon>
        <taxon>Halocaridina</taxon>
    </lineage>
</organism>
<dbReference type="GO" id="GO:0030130">
    <property type="term" value="C:clathrin coat of trans-Golgi network vesicle"/>
    <property type="evidence" value="ECO:0007669"/>
    <property type="project" value="TreeGrafter"/>
</dbReference>
<name>A0AAN9A2S2_HALRR</name>
<evidence type="ECO:0000313" key="3">
    <source>
        <dbReference type="Proteomes" id="UP001381693"/>
    </source>
</evidence>
<comment type="caution">
    <text evidence="2">The sequence shown here is derived from an EMBL/GenBank/DDBJ whole genome shotgun (WGS) entry which is preliminary data.</text>
</comment>
<dbReference type="Proteomes" id="UP001381693">
    <property type="component" value="Unassembled WGS sequence"/>
</dbReference>